<evidence type="ECO:0000259" key="1">
    <source>
        <dbReference type="Pfam" id="PF17877"/>
    </source>
</evidence>
<protein>
    <submittedName>
        <fullName evidence="3">DIS3-like exonuclease 2 C-terminal domain-containing protein</fullName>
    </submittedName>
</protein>
<organism evidence="2 3">
    <name type="scientific">Mesorhabditis belari</name>
    <dbReference type="NCBI Taxonomy" id="2138241"/>
    <lineage>
        <taxon>Eukaryota</taxon>
        <taxon>Metazoa</taxon>
        <taxon>Ecdysozoa</taxon>
        <taxon>Nematoda</taxon>
        <taxon>Chromadorea</taxon>
        <taxon>Rhabditida</taxon>
        <taxon>Rhabditina</taxon>
        <taxon>Rhabditomorpha</taxon>
        <taxon>Rhabditoidea</taxon>
        <taxon>Rhabditidae</taxon>
        <taxon>Mesorhabditinae</taxon>
        <taxon>Mesorhabditis</taxon>
    </lineage>
</organism>
<dbReference type="GO" id="GO:0006402">
    <property type="term" value="P:mRNA catabolic process"/>
    <property type="evidence" value="ECO:0007669"/>
    <property type="project" value="TreeGrafter"/>
</dbReference>
<accession>A0AAF3F412</accession>
<proteinExistence type="predicted"/>
<dbReference type="Gene3D" id="2.40.50.140">
    <property type="entry name" value="Nucleic acid-binding proteins"/>
    <property type="match status" value="1"/>
</dbReference>
<dbReference type="PANTHER" id="PTHR23355">
    <property type="entry name" value="RIBONUCLEASE"/>
    <property type="match status" value="1"/>
</dbReference>
<dbReference type="InterPro" id="IPR041093">
    <property type="entry name" value="Dis3l2-like_C"/>
</dbReference>
<keyword evidence="2" id="KW-1185">Reference proteome</keyword>
<dbReference type="PANTHER" id="PTHR23355:SF9">
    <property type="entry name" value="DIS3-LIKE EXONUCLEASE 2"/>
    <property type="match status" value="1"/>
</dbReference>
<dbReference type="GO" id="GO:0000932">
    <property type="term" value="C:P-body"/>
    <property type="evidence" value="ECO:0007669"/>
    <property type="project" value="TreeGrafter"/>
</dbReference>
<name>A0AAF3F412_9BILA</name>
<sequence>MAKLKAKNLREEDLNDKREARKAELTAFRWLRGVTFGLEIAKICGHCNDKKTAAKTVSEASADTFFGLFVKHVGTLEEKGVVVAVLDASFDVLVFKYGVVKRVYVNRLDMARDPEFHENAAPPRLTLYWKSKDGVNPIVVQEITICTVVDVVLSALPEPTKYQAVIKMQPTAEAPKLSDLLAANVEKLGTDGEASISNEDNVLDMRAETIFADLGSLLCFHI</sequence>
<dbReference type="WBParaSite" id="MBELARI_LOCUS20535">
    <property type="protein sequence ID" value="MBELARI_LOCUS20535"/>
    <property type="gene ID" value="MBELARI_LOCUS20535"/>
</dbReference>
<evidence type="ECO:0000313" key="3">
    <source>
        <dbReference type="WBParaSite" id="MBELARI_LOCUS20535"/>
    </source>
</evidence>
<dbReference type="InterPro" id="IPR012340">
    <property type="entry name" value="NA-bd_OB-fold"/>
</dbReference>
<dbReference type="AlphaFoldDB" id="A0AAF3F412"/>
<reference evidence="3" key="1">
    <citation type="submission" date="2024-02" db="UniProtKB">
        <authorList>
            <consortium name="WormBaseParasite"/>
        </authorList>
    </citation>
    <scope>IDENTIFICATION</scope>
</reference>
<dbReference type="Pfam" id="PF17877">
    <property type="entry name" value="Dis3l2_C_term"/>
    <property type="match status" value="1"/>
</dbReference>
<dbReference type="Proteomes" id="UP000887575">
    <property type="component" value="Unassembled WGS sequence"/>
</dbReference>
<dbReference type="InterPro" id="IPR050180">
    <property type="entry name" value="RNR_Ribonuclease"/>
</dbReference>
<feature type="domain" description="DIS3L2 C-terminal" evidence="1">
    <location>
        <begin position="74"/>
        <end position="164"/>
    </location>
</feature>
<dbReference type="GO" id="GO:0010587">
    <property type="term" value="P:miRNA catabolic process"/>
    <property type="evidence" value="ECO:0007669"/>
    <property type="project" value="TreeGrafter"/>
</dbReference>
<evidence type="ECO:0000313" key="2">
    <source>
        <dbReference type="Proteomes" id="UP000887575"/>
    </source>
</evidence>
<dbReference type="GO" id="GO:0000175">
    <property type="term" value="F:3'-5'-RNA exonuclease activity"/>
    <property type="evidence" value="ECO:0007669"/>
    <property type="project" value="TreeGrafter"/>
</dbReference>